<name>A0A645BM28_9ZZZZ</name>
<feature type="transmembrane region" description="Helical" evidence="1">
    <location>
        <begin position="147"/>
        <end position="168"/>
    </location>
</feature>
<evidence type="ECO:0000313" key="2">
    <source>
        <dbReference type="EMBL" id="MPM66406.1"/>
    </source>
</evidence>
<feature type="transmembrane region" description="Helical" evidence="1">
    <location>
        <begin position="109"/>
        <end position="127"/>
    </location>
</feature>
<reference evidence="2" key="1">
    <citation type="submission" date="2019-08" db="EMBL/GenBank/DDBJ databases">
        <authorList>
            <person name="Kucharzyk K."/>
            <person name="Murdoch R.W."/>
            <person name="Higgins S."/>
            <person name="Loffler F."/>
        </authorList>
    </citation>
    <scope>NUCLEOTIDE SEQUENCE</scope>
</reference>
<keyword evidence="1" id="KW-1133">Transmembrane helix</keyword>
<comment type="caution">
    <text evidence="2">The sequence shown here is derived from an EMBL/GenBank/DDBJ whole genome shotgun (WGS) entry which is preliminary data.</text>
</comment>
<dbReference type="AlphaFoldDB" id="A0A645BM28"/>
<protein>
    <submittedName>
        <fullName evidence="2">Uncharacterized protein</fullName>
    </submittedName>
</protein>
<evidence type="ECO:0000256" key="1">
    <source>
        <dbReference type="SAM" id="Phobius"/>
    </source>
</evidence>
<keyword evidence="1" id="KW-0472">Membrane</keyword>
<gene>
    <name evidence="2" type="ORF">SDC9_113313</name>
</gene>
<sequence length="199" mass="23662">MPKAKKWSFNKANHKEVAEINIDIKCKEDLLKDNGSISSLQESLNKSIEEYLFKAIKCYPVNQKVDLLVIIKDGLTEKEKETVEKIIHYHFCYKLKEMNIFLKEQFRQWRINLFIGILFLILCLILGEILDKFSYVRVMKMVKESLLIIGWVALWEPVSFILFGWRIARRDKQYCKKLCNIPIEVVEKQYITQLLEINQ</sequence>
<accession>A0A645BM28</accession>
<dbReference type="EMBL" id="VSSQ01021065">
    <property type="protein sequence ID" value="MPM66406.1"/>
    <property type="molecule type" value="Genomic_DNA"/>
</dbReference>
<keyword evidence="1" id="KW-0812">Transmembrane</keyword>
<organism evidence="2">
    <name type="scientific">bioreactor metagenome</name>
    <dbReference type="NCBI Taxonomy" id="1076179"/>
    <lineage>
        <taxon>unclassified sequences</taxon>
        <taxon>metagenomes</taxon>
        <taxon>ecological metagenomes</taxon>
    </lineage>
</organism>
<proteinExistence type="predicted"/>